<keyword evidence="4" id="KW-1185">Reference proteome</keyword>
<dbReference type="EMBL" id="KZ819639">
    <property type="protein sequence ID" value="PWN87685.1"/>
    <property type="molecule type" value="Genomic_DNA"/>
</dbReference>
<protein>
    <submittedName>
        <fullName evidence="3">Uncharacterized protein</fullName>
    </submittedName>
</protein>
<dbReference type="GeneID" id="37042016"/>
<sequence>MLPLHFLTACLFFLVAQVAGDERHLIFINKVSIGNLAALEILMRRGGYTHAHIILNGIRHFNKAVGHFDHWIDAFGRQRSPDTSPAFTTYKGRSLPDDHPGEWYESSFLGTPREPGKKSLYEMKFLRGVIYDIHQVVSTSPRDHQWIYDQIIAKDAYIGRVFVQHGPNTQIYDNLGLSRSFHIELERIYRTARRILIVCTNSIEPAEISVSLSELNYRLPYEHLYKASKDPFAANTLIRVNNVLNGEKAELEFLPENLRKVERDENTSFVEAVRRLVREGLNGRDVNLKASLNSWVPEARKTVKNEMKKSQDDYQRAYLGTLLQRLDAIVLKLKNGQPREGEVAFADPMLTVVLFSNKYKPQPFPRQEQGEASSSSSSGCRGSRVCNAELGQKQKVAGTEAMTYKNLPRQELLDEVLKHFPENDKLGSYTWAFPGDHTSPYPN</sequence>
<feature type="region of interest" description="Disordered" evidence="1">
    <location>
        <begin position="363"/>
        <end position="382"/>
    </location>
</feature>
<feature type="signal peptide" evidence="2">
    <location>
        <begin position="1"/>
        <end position="20"/>
    </location>
</feature>
<gene>
    <name evidence="3" type="ORF">FA10DRAFT_262167</name>
</gene>
<evidence type="ECO:0000313" key="4">
    <source>
        <dbReference type="Proteomes" id="UP000245768"/>
    </source>
</evidence>
<feature type="chain" id="PRO_5016411977" evidence="2">
    <location>
        <begin position="21"/>
        <end position="443"/>
    </location>
</feature>
<proteinExistence type="predicted"/>
<dbReference type="Proteomes" id="UP000245768">
    <property type="component" value="Unassembled WGS sequence"/>
</dbReference>
<name>A0A316YIY9_9BASI</name>
<reference evidence="3" key="1">
    <citation type="journal article" date="2018" name="Mol. Biol. Evol.">
        <title>Broad Genomic Sampling Reveals a Smut Pathogenic Ancestry of the Fungal Clade Ustilaginomycotina.</title>
        <authorList>
            <person name="Kijpornyongpan T."/>
            <person name="Mondo S.J."/>
            <person name="Barry K."/>
            <person name="Sandor L."/>
            <person name="Lee J."/>
            <person name="Lipzen A."/>
            <person name="Pangilinan J."/>
            <person name="LaButti K."/>
            <person name="Hainaut M."/>
            <person name="Henrissat B."/>
            <person name="Grigoriev I.V."/>
            <person name="Spatafora J.W."/>
            <person name="Aime M.C."/>
        </authorList>
    </citation>
    <scope>NUCLEOTIDE SEQUENCE [LARGE SCALE GENOMIC DNA]</scope>
    <source>
        <strain evidence="3">MCA 4198</strain>
    </source>
</reference>
<dbReference type="RefSeq" id="XP_025374883.1">
    <property type="nucleotide sequence ID" value="XM_025520100.1"/>
</dbReference>
<organism evidence="3 4">
    <name type="scientific">Acaromyces ingoldii</name>
    <dbReference type="NCBI Taxonomy" id="215250"/>
    <lineage>
        <taxon>Eukaryota</taxon>
        <taxon>Fungi</taxon>
        <taxon>Dikarya</taxon>
        <taxon>Basidiomycota</taxon>
        <taxon>Ustilaginomycotina</taxon>
        <taxon>Exobasidiomycetes</taxon>
        <taxon>Exobasidiales</taxon>
        <taxon>Cryptobasidiaceae</taxon>
        <taxon>Acaromyces</taxon>
    </lineage>
</organism>
<dbReference type="InParanoid" id="A0A316YIY9"/>
<keyword evidence="2" id="KW-0732">Signal</keyword>
<accession>A0A316YIY9</accession>
<evidence type="ECO:0000256" key="2">
    <source>
        <dbReference type="SAM" id="SignalP"/>
    </source>
</evidence>
<evidence type="ECO:0000256" key="1">
    <source>
        <dbReference type="SAM" id="MobiDB-lite"/>
    </source>
</evidence>
<dbReference type="AlphaFoldDB" id="A0A316YIY9"/>
<evidence type="ECO:0000313" key="3">
    <source>
        <dbReference type="EMBL" id="PWN87685.1"/>
    </source>
</evidence>